<evidence type="ECO:0000313" key="2">
    <source>
        <dbReference type="EMBL" id="KAJ3579868.1"/>
    </source>
</evidence>
<reference evidence="2" key="1">
    <citation type="submission" date="2022-07" db="EMBL/GenBank/DDBJ databases">
        <title>Genome Sequence of Xylaria arbuscula.</title>
        <authorList>
            <person name="Buettner E."/>
        </authorList>
    </citation>
    <scope>NUCLEOTIDE SEQUENCE</scope>
    <source>
        <strain evidence="2">VT107</strain>
    </source>
</reference>
<sequence>MESCPTCHDLVPLPGPSGGFVAGGEGIDLATSASNCQICSILWEGLSTFCDYDPEGVQWMALKQEGDAFRLQYRRSAQPVWLGLHFYTRNRESLLSDIFQPSIDIEPDTGCEKYLAQAKRWVHDCCEKHENCKARLSTALPTRVLDVARQDDRVFLCETDKAQSGSYVALSHVWGGEVPIQTTKKTLSSFKDGIHLDSLSQTFRDAVFMTRVLGCRYLWIDSLCIIQDSMEDWKLESTRMAKVYGNARVTIAAVASENSNGGLFSRHKASAAKHTVRRASNSGSELIVDVRPALEHTAYHESSPYNLPPATQAKLLWRAWCFQEYLLSPRVMLFTDWEILWVCLTRLRCNCGHYSEDTRDLISESALKVRFDSILPRGSVPELSRLWMDVVSPYSTKELTYAADKLPAIAGIASLFAEKSLGLYVNGLWTETFLDNLFWEVDWILVNTKHIVVRRLGGSPSIPSWSWASITGPIVQGARSNDGDLPMGLELVTLEAKITGSLTDISTKPLTLRGILIEVRIWGGQQNHQAYIDHNRRLSADDIPEQWWFLDVGTELVCSSETPMKAYILCGTSGPGLVVISVQRSGKGPSTLFKRLGKMKNPPMQRDHYTRKTIEII</sequence>
<evidence type="ECO:0000313" key="3">
    <source>
        <dbReference type="Proteomes" id="UP001148614"/>
    </source>
</evidence>
<dbReference type="VEuPathDB" id="FungiDB:F4678DRAFT_452390"/>
<dbReference type="EMBL" id="JANPWZ010000050">
    <property type="protein sequence ID" value="KAJ3579868.1"/>
    <property type="molecule type" value="Genomic_DNA"/>
</dbReference>
<comment type="caution">
    <text evidence="2">The sequence shown here is derived from an EMBL/GenBank/DDBJ whole genome shotgun (WGS) entry which is preliminary data.</text>
</comment>
<gene>
    <name evidence="2" type="ORF">NPX13_g697</name>
</gene>
<name>A0A9W8NP15_9PEZI</name>
<feature type="domain" description="Heterokaryon incompatibility" evidence="1">
    <location>
        <begin position="167"/>
        <end position="324"/>
    </location>
</feature>
<organism evidence="2 3">
    <name type="scientific">Xylaria arbuscula</name>
    <dbReference type="NCBI Taxonomy" id="114810"/>
    <lineage>
        <taxon>Eukaryota</taxon>
        <taxon>Fungi</taxon>
        <taxon>Dikarya</taxon>
        <taxon>Ascomycota</taxon>
        <taxon>Pezizomycotina</taxon>
        <taxon>Sordariomycetes</taxon>
        <taxon>Xylariomycetidae</taxon>
        <taxon>Xylariales</taxon>
        <taxon>Xylariaceae</taxon>
        <taxon>Xylaria</taxon>
    </lineage>
</organism>
<dbReference type="PANTHER" id="PTHR33112">
    <property type="entry name" value="DOMAIN PROTEIN, PUTATIVE-RELATED"/>
    <property type="match status" value="1"/>
</dbReference>
<dbReference type="PANTHER" id="PTHR33112:SF16">
    <property type="entry name" value="HETEROKARYON INCOMPATIBILITY DOMAIN-CONTAINING PROTEIN"/>
    <property type="match status" value="1"/>
</dbReference>
<keyword evidence="3" id="KW-1185">Reference proteome</keyword>
<dbReference type="Proteomes" id="UP001148614">
    <property type="component" value="Unassembled WGS sequence"/>
</dbReference>
<accession>A0A9W8NP15</accession>
<dbReference type="Pfam" id="PF06985">
    <property type="entry name" value="HET"/>
    <property type="match status" value="1"/>
</dbReference>
<proteinExistence type="predicted"/>
<protein>
    <recommendedName>
        <fullName evidence="1">Heterokaryon incompatibility domain-containing protein</fullName>
    </recommendedName>
</protein>
<dbReference type="InterPro" id="IPR010730">
    <property type="entry name" value="HET"/>
</dbReference>
<dbReference type="AlphaFoldDB" id="A0A9W8NP15"/>
<evidence type="ECO:0000259" key="1">
    <source>
        <dbReference type="Pfam" id="PF06985"/>
    </source>
</evidence>